<organism evidence="1 2">
    <name type="scientific">Terrabacter terrae</name>
    <dbReference type="NCBI Taxonomy" id="318434"/>
    <lineage>
        <taxon>Bacteria</taxon>
        <taxon>Bacillati</taxon>
        <taxon>Actinomycetota</taxon>
        <taxon>Actinomycetes</taxon>
        <taxon>Micrococcales</taxon>
        <taxon>Intrasporangiaceae</taxon>
        <taxon>Terrabacter</taxon>
    </lineage>
</organism>
<dbReference type="RefSeq" id="WP_343992934.1">
    <property type="nucleotide sequence ID" value="NZ_BAAANB010000021.1"/>
</dbReference>
<reference evidence="1 2" key="1">
    <citation type="journal article" date="2019" name="Int. J. Syst. Evol. Microbiol.">
        <title>The Global Catalogue of Microorganisms (GCM) 10K type strain sequencing project: providing services to taxonomists for standard genome sequencing and annotation.</title>
        <authorList>
            <consortium name="The Broad Institute Genomics Platform"/>
            <consortium name="The Broad Institute Genome Sequencing Center for Infectious Disease"/>
            <person name="Wu L."/>
            <person name="Ma J."/>
        </authorList>
    </citation>
    <scope>NUCLEOTIDE SEQUENCE [LARGE SCALE GENOMIC DNA]</scope>
    <source>
        <strain evidence="1 2">JCM 14283</strain>
    </source>
</reference>
<protein>
    <submittedName>
        <fullName evidence="1">Uncharacterized protein</fullName>
    </submittedName>
</protein>
<comment type="caution">
    <text evidence="1">The sequence shown here is derived from an EMBL/GenBank/DDBJ whole genome shotgun (WGS) entry which is preliminary data.</text>
</comment>
<proteinExistence type="predicted"/>
<evidence type="ECO:0000313" key="2">
    <source>
        <dbReference type="Proteomes" id="UP001501285"/>
    </source>
</evidence>
<accession>A0ABN2UHP3</accession>
<sequence>MSLFDRRRRPVLPAEVRSAVPLDGGEQVLAWARDETSQAHVVATTWHLVLVGADGALAWRRPWHEAEAATWQGESSLLTVTWVDRGRPSRWRLPEPSLLQQALRERLQASVVLADEFRTAGRRTVRVVIRQDLSTGALLEQTIPGRGADLGDPEVAREAAQRMARLRSEVGL</sequence>
<name>A0ABN2UHP3_9MICO</name>
<evidence type="ECO:0000313" key="1">
    <source>
        <dbReference type="EMBL" id="GAA2037084.1"/>
    </source>
</evidence>
<dbReference type="EMBL" id="BAAANB010000021">
    <property type="protein sequence ID" value="GAA2037084.1"/>
    <property type="molecule type" value="Genomic_DNA"/>
</dbReference>
<keyword evidence="2" id="KW-1185">Reference proteome</keyword>
<gene>
    <name evidence="1" type="ORF">GCM10009740_30900</name>
</gene>
<dbReference type="Proteomes" id="UP001501285">
    <property type="component" value="Unassembled WGS sequence"/>
</dbReference>